<name>A0A3M5WGN8_PSEAP</name>
<dbReference type="NCBIfam" id="TIGR00229">
    <property type="entry name" value="sensory_box"/>
    <property type="match status" value="4"/>
</dbReference>
<organism evidence="6 7">
    <name type="scientific">Pseudomonas syringae pv. aptata</name>
    <dbReference type="NCBI Taxonomy" id="83167"/>
    <lineage>
        <taxon>Bacteria</taxon>
        <taxon>Pseudomonadati</taxon>
        <taxon>Pseudomonadota</taxon>
        <taxon>Gammaproteobacteria</taxon>
        <taxon>Pseudomonadales</taxon>
        <taxon>Pseudomonadaceae</taxon>
        <taxon>Pseudomonas</taxon>
        <taxon>Pseudomonas syringae</taxon>
    </lineage>
</organism>
<dbReference type="Proteomes" id="UP000274315">
    <property type="component" value="Unassembled WGS sequence"/>
</dbReference>
<dbReference type="InterPro" id="IPR000700">
    <property type="entry name" value="PAS-assoc_C"/>
</dbReference>
<feature type="domain" description="PAC" evidence="5">
    <location>
        <begin position="455"/>
        <end position="509"/>
    </location>
</feature>
<dbReference type="SUPFAM" id="SSF55785">
    <property type="entry name" value="PYP-like sensor domain (PAS domain)"/>
    <property type="match status" value="4"/>
</dbReference>
<feature type="domain" description="Methyl-accepting transducer" evidence="3">
    <location>
        <begin position="517"/>
        <end position="704"/>
    </location>
</feature>
<dbReference type="GO" id="GO:0004888">
    <property type="term" value="F:transmembrane signaling receptor activity"/>
    <property type="evidence" value="ECO:0007669"/>
    <property type="project" value="InterPro"/>
</dbReference>
<sequence length="740" mass="82650">MSTTIESTPRDKAGLELDLHSLMTAIDRSQAMIEFDLEGNILRANTNFLDCVGYRLDEVQGRHHRMFCTPEHASSVEYATFWEKLGKGAFDEGQYKRVGKNGREIWLQATYNPVFDEQGNPFKVVKFATDVTAQRKSNAEYEGKVAAIDRSQGIIEFDLNGRVLNANENFLKVLGYRLDEIQGQHHRMFCEDEYLNSPAYRAFWAKLERGEYDSGEYKRIGKNGRELWISATYNPIFDPDGRPYKVVKFANDVTESRIRQAESAGKVTAIERSQAVIEFDLTGKVLHANRNFLAVFGYDLDEIVGEHHRMFCSEEFVSSLQYRELWEKLGRGEYDANEYKRKRKDGKEIWIQATYNPIFDAQGKPYKIVKFALDVTVAKETSVEDQGKVNAIDRAQAVIEFDMAGNIITANANFLKALGYGLLEIKGKHHRIFCEEEYVRGTEYREFWHGLGQGEFYSGRFMRVSKYGQKIWIQATYSPIFDHDGLPFKVVKFATDITRQVEMEQAIEAKTRAMGESVKALMNAISYVAQSTETATDLARMTREQASSGSQTLVKASDAMGMIAKSAEGIQDIIQVISEIASQTNMLAFNAAIEAARAGEQGRGFAVVADEVRALAHRTQTSTQEIEKMIGDILTGTAQATKAMSESCDQADGTLTIAHEAGAALTLIAKAINEINEMNLMIATASEQQAQVARSVDGNLMSIRDLSIQSATGANQTAAASSELSVLAADMNKLVARFSL</sequence>
<dbReference type="PROSITE" id="PS50113">
    <property type="entry name" value="PAC"/>
    <property type="match status" value="4"/>
</dbReference>
<dbReference type="PANTHER" id="PTHR24422:SF10">
    <property type="entry name" value="CHEMOTAXIS PROTEIN METHYLTRANSFERASE 2"/>
    <property type="match status" value="1"/>
</dbReference>
<feature type="domain" description="PAS" evidence="4">
    <location>
        <begin position="276"/>
        <end position="306"/>
    </location>
</feature>
<dbReference type="Gene3D" id="1.10.287.950">
    <property type="entry name" value="Methyl-accepting chemotaxis protein"/>
    <property type="match status" value="1"/>
</dbReference>
<evidence type="ECO:0000256" key="2">
    <source>
        <dbReference type="PROSITE-ProRule" id="PRU00284"/>
    </source>
</evidence>
<dbReference type="GO" id="GO:0007165">
    <property type="term" value="P:signal transduction"/>
    <property type="evidence" value="ECO:0007669"/>
    <property type="project" value="UniProtKB-KW"/>
</dbReference>
<dbReference type="SUPFAM" id="SSF58104">
    <property type="entry name" value="Methyl-accepting chemotaxis protein (MCP) signaling domain"/>
    <property type="match status" value="1"/>
</dbReference>
<evidence type="ECO:0000313" key="6">
    <source>
        <dbReference type="EMBL" id="RMU68944.1"/>
    </source>
</evidence>
<dbReference type="SMART" id="SM00086">
    <property type="entry name" value="PAC"/>
    <property type="match status" value="4"/>
</dbReference>
<dbReference type="SMART" id="SM00091">
    <property type="entry name" value="PAS"/>
    <property type="match status" value="4"/>
</dbReference>
<dbReference type="AlphaFoldDB" id="A0A3M5WGN8"/>
<dbReference type="EMBL" id="RBUF01000635">
    <property type="protein sequence ID" value="RMU68944.1"/>
    <property type="molecule type" value="Genomic_DNA"/>
</dbReference>
<accession>A0A3M5WGN8</accession>
<evidence type="ECO:0000259" key="3">
    <source>
        <dbReference type="PROSITE" id="PS50111"/>
    </source>
</evidence>
<protein>
    <submittedName>
        <fullName evidence="6">PAS protein</fullName>
    </submittedName>
</protein>
<evidence type="ECO:0000259" key="4">
    <source>
        <dbReference type="PROSITE" id="PS50112"/>
    </source>
</evidence>
<dbReference type="Pfam" id="PF00015">
    <property type="entry name" value="MCPsignal"/>
    <property type="match status" value="1"/>
</dbReference>
<dbReference type="InterPro" id="IPR001610">
    <property type="entry name" value="PAC"/>
</dbReference>
<dbReference type="InterPro" id="IPR035965">
    <property type="entry name" value="PAS-like_dom_sf"/>
</dbReference>
<dbReference type="InterPro" id="IPR000014">
    <property type="entry name" value="PAS"/>
</dbReference>
<reference evidence="6 7" key="1">
    <citation type="submission" date="2018-08" db="EMBL/GenBank/DDBJ databases">
        <title>Recombination of ecologically and evolutionarily significant loci maintains genetic cohesion in the Pseudomonas syringae species complex.</title>
        <authorList>
            <person name="Dillon M."/>
            <person name="Thakur S."/>
            <person name="Almeida R.N.D."/>
            <person name="Weir B.S."/>
            <person name="Guttman D.S."/>
        </authorList>
    </citation>
    <scope>NUCLEOTIDE SEQUENCE [LARGE SCALE GENOMIC DNA]</scope>
    <source>
        <strain evidence="6 7">ICMP 11935</strain>
    </source>
</reference>
<keyword evidence="1 2" id="KW-0807">Transducer</keyword>
<evidence type="ECO:0000259" key="5">
    <source>
        <dbReference type="PROSITE" id="PS50113"/>
    </source>
</evidence>
<dbReference type="InterPro" id="IPR013655">
    <property type="entry name" value="PAS_fold_3"/>
</dbReference>
<dbReference type="CDD" id="cd11386">
    <property type="entry name" value="MCP_signal"/>
    <property type="match status" value="1"/>
</dbReference>
<dbReference type="Pfam" id="PF08447">
    <property type="entry name" value="PAS_3"/>
    <property type="match status" value="4"/>
</dbReference>
<proteinExistence type="predicted"/>
<dbReference type="GO" id="GO:0006935">
    <property type="term" value="P:chemotaxis"/>
    <property type="evidence" value="ECO:0007669"/>
    <property type="project" value="InterPro"/>
</dbReference>
<dbReference type="PRINTS" id="PR00260">
    <property type="entry name" value="CHEMTRNSDUCR"/>
</dbReference>
<dbReference type="PROSITE" id="PS50112">
    <property type="entry name" value="PAS"/>
    <property type="match status" value="2"/>
</dbReference>
<feature type="domain" description="PAC" evidence="5">
    <location>
        <begin position="213"/>
        <end position="265"/>
    </location>
</feature>
<evidence type="ECO:0000313" key="7">
    <source>
        <dbReference type="Proteomes" id="UP000274315"/>
    </source>
</evidence>
<dbReference type="Gene3D" id="3.30.450.20">
    <property type="entry name" value="PAS domain"/>
    <property type="match status" value="4"/>
</dbReference>
<feature type="domain" description="PAC" evidence="5">
    <location>
        <begin position="91"/>
        <end position="143"/>
    </location>
</feature>
<dbReference type="GO" id="GO:0016020">
    <property type="term" value="C:membrane"/>
    <property type="evidence" value="ECO:0007669"/>
    <property type="project" value="InterPro"/>
</dbReference>
<gene>
    <name evidence="6" type="ORF">ALP24_05093</name>
</gene>
<dbReference type="SMART" id="SM00283">
    <property type="entry name" value="MA"/>
    <property type="match status" value="1"/>
</dbReference>
<dbReference type="InterPro" id="IPR004089">
    <property type="entry name" value="MCPsignal_dom"/>
</dbReference>
<feature type="domain" description="PAC" evidence="5">
    <location>
        <begin position="335"/>
        <end position="387"/>
    </location>
</feature>
<dbReference type="InterPro" id="IPR050903">
    <property type="entry name" value="Bact_Chemotaxis_MeTrfase"/>
</dbReference>
<dbReference type="PROSITE" id="PS50111">
    <property type="entry name" value="CHEMOTAXIS_TRANSDUC_2"/>
    <property type="match status" value="1"/>
</dbReference>
<feature type="domain" description="PAS" evidence="4">
    <location>
        <begin position="154"/>
        <end position="184"/>
    </location>
</feature>
<evidence type="ECO:0000256" key="1">
    <source>
        <dbReference type="ARBA" id="ARBA00023224"/>
    </source>
</evidence>
<dbReference type="PANTHER" id="PTHR24422">
    <property type="entry name" value="CHEMOTAXIS PROTEIN METHYLTRANSFERASE"/>
    <property type="match status" value="1"/>
</dbReference>
<dbReference type="CDD" id="cd00130">
    <property type="entry name" value="PAS"/>
    <property type="match status" value="4"/>
</dbReference>
<comment type="caution">
    <text evidence="6">The sequence shown here is derived from an EMBL/GenBank/DDBJ whole genome shotgun (WGS) entry which is preliminary data.</text>
</comment>
<dbReference type="InterPro" id="IPR004090">
    <property type="entry name" value="Chemotax_Me-accpt_rcpt"/>
</dbReference>